<evidence type="ECO:0000259" key="3">
    <source>
        <dbReference type="Pfam" id="PF13087"/>
    </source>
</evidence>
<evidence type="ECO:0008006" key="6">
    <source>
        <dbReference type="Google" id="ProtNLM"/>
    </source>
</evidence>
<dbReference type="GO" id="GO:0031380">
    <property type="term" value="C:nuclear RNA-directed RNA polymerase complex"/>
    <property type="evidence" value="ECO:0007669"/>
    <property type="project" value="TreeGrafter"/>
</dbReference>
<evidence type="ECO:0000256" key="1">
    <source>
        <dbReference type="SAM" id="MobiDB-lite"/>
    </source>
</evidence>
<dbReference type="EMBL" id="JH930475">
    <property type="protein sequence ID" value="EKM52906.1"/>
    <property type="molecule type" value="Genomic_DNA"/>
</dbReference>
<dbReference type="InterPro" id="IPR047187">
    <property type="entry name" value="SF1_C_Upf1"/>
</dbReference>
<dbReference type="Gene3D" id="3.40.50.300">
    <property type="entry name" value="P-loop containing nucleotide triphosphate hydrolases"/>
    <property type="match status" value="2"/>
</dbReference>
<gene>
    <name evidence="4" type="ORF">PHACADRAFT_186936</name>
</gene>
<keyword evidence="5" id="KW-1185">Reference proteome</keyword>
<dbReference type="InParanoid" id="K5USL6"/>
<dbReference type="CDD" id="cd18808">
    <property type="entry name" value="SF1_C_Upf1"/>
    <property type="match status" value="1"/>
</dbReference>
<dbReference type="InterPro" id="IPR027417">
    <property type="entry name" value="P-loop_NTPase"/>
</dbReference>
<feature type="domain" description="DNA2/NAM7 helicase-like C-terminal" evidence="3">
    <location>
        <begin position="1009"/>
        <end position="1227"/>
    </location>
</feature>
<dbReference type="GO" id="GO:0031048">
    <property type="term" value="P:regulatory ncRNA-mediated heterochromatin formation"/>
    <property type="evidence" value="ECO:0007669"/>
    <property type="project" value="TreeGrafter"/>
</dbReference>
<dbReference type="Proteomes" id="UP000008370">
    <property type="component" value="Unassembled WGS sequence"/>
</dbReference>
<protein>
    <recommendedName>
        <fullName evidence="6">DNA2/NAM7 helicase-like C-terminal domain-containing protein</fullName>
    </recommendedName>
</protein>
<dbReference type="OrthoDB" id="2794179at2759"/>
<sequence length="1618" mass="180035">MRISPEGSAILNQLAVLDFRSCVKKYYSQEYQLYGVVSNTCSKICDNITTCVGNMISAKSWADPKTPSRTARGVVLFRTLTTLLLQLFARYKESRDQDQIVRLVNSLVAWFTTWSMDISSMTSTFQDSIASQNPRTKRLVIGQLREELDRLAEIVNRDLAQKEGKKQVPGPSQMALLHKQQARIAQLALAYDPPGDLRTQGPRHDNDSSKISEIRIAPTHDELLSSSLPFLPVTLSDAPHHLPAHSMERHLDSQFRLLREELVAPIRSSIAVIFADLEEVKKFVLFDNRGGAFKTSGIDSVFFHVYTGATFTYATAEKRDLTVGIRIDTPPNGAARDKDVSKRLEYWRNNRRLECGSLVALVVVDSGSPKVFLGVVSSTSRDLADSARMNNQKVQLRMSFFDPEVELMALRRQAIQADNAYGFLVDNNIVYEATRPFLARLQTMEPADVPFARYLTDGSLAEIEVSLPKYATAPDFRFKLKCLAKNIEAHHVEDMDVSQASAVQSARQQLLDHSTLDPSQVDAGSIADTRTMEPADVPFARYLTDGSLAEIEVSLPKYATAPDFRFKLKCLAKNIEAHHVADMDVSQASAIQSARQQLLDHSTLDPSQVDAVVHSLTREVSLIQGPPGTGKVGSYTGRELLRVLIKSGVKPIANTVLIAYTNHALDHLLEDVLQSDITTNIARLGSQSTNEVVSAHTLEKLEKDADEMFPNWGRSLKRSYAEMKELEGEIEKVMRFMQCRRPAWKVMHRYLEKHHAKQAHQLVQPPAWIKKLVEHLKGDEAEHGEWQTKVDRRREREIKQYKGTIYGTWREGVDLDLLGNSDSPSARLLTSLGLSAALQKVPTSDRTLDALKSTREIWSMSLKERQKLSRFWEDSVRTSVFDECRSRYNSLRYQYKRACEDFNDIRDEVEEAPNTQSSGFDCVHDHRGREADVGTRGISPFRDHFRFVAPKVLLVEEAGQVLEAHVLTSLVSSVQHLICIGDPAQLRPNVTNFSLSMDSSRGRDLFKFDRSLMERLADESLTMTQINVQRRMRPDISHFIRTILYPALEDHSLVYDYPPVRGMRSNVFFLDHRQPEASPEESVSKFNVYEVGMVKDLVLYFLRQGDYNAPGDIAVLCAYLGQLQKVRQALREVRVAVTMDERDAEQLLRKDMDEEVTADDVVVAQHIELGTVDIFQGREAKIVIVSLVRNSGTDECESASIGFLKSSNRINVALSRAKHGLFVLGNISNLRKNPTWSTVLDEMEIRGQTGTGFPIICPRHVEQVHAISQPGKLEEVAPAGGCRIPCLMEMPCGHVCPSVVSSSFWFSVLSYNDSMSTSVTTLETIIAVLNALSPARGSIVPGATLALANATSSAETVNLRTTALSCLVGTSRTKSHGWTTSSAPCLSSRRCRTANTRPLSAAARTSRSTNALPHVEERRTQPTGANVSCPAAIPVGLIAPGATSATKRATSGACAFAVITSAAKRTVPCNVCALPCETPCARLPCDMPCIETLNCGHSAANLAKTKNAPACLSAQTTVPTVNITQKLRDIELRSPRLSNRLVSLDCGHIYTIKYLDDHYRLHDFYDRDGSGRWSVARRPPAAREFAPPTCPSCAGPITVRRYNRIRNWAMQGKMGPKA</sequence>
<evidence type="ECO:0000313" key="5">
    <source>
        <dbReference type="Proteomes" id="UP000008370"/>
    </source>
</evidence>
<dbReference type="GeneID" id="18910391"/>
<feature type="compositionally biased region" description="Low complexity" evidence="1">
    <location>
        <begin position="1397"/>
        <end position="1409"/>
    </location>
</feature>
<name>K5USL6_PHACS</name>
<dbReference type="KEGG" id="pco:PHACADRAFT_186936"/>
<dbReference type="Pfam" id="PF13087">
    <property type="entry name" value="AAA_12"/>
    <property type="match status" value="1"/>
</dbReference>
<dbReference type="HOGENOM" id="CLU_243649_0_0_1"/>
<evidence type="ECO:0000313" key="4">
    <source>
        <dbReference type="EMBL" id="EKM52906.1"/>
    </source>
</evidence>
<dbReference type="SUPFAM" id="SSF52540">
    <property type="entry name" value="P-loop containing nucleoside triphosphate hydrolases"/>
    <property type="match status" value="1"/>
</dbReference>
<accession>K5USL6</accession>
<dbReference type="PANTHER" id="PTHR10887">
    <property type="entry name" value="DNA2/NAM7 HELICASE FAMILY"/>
    <property type="match status" value="1"/>
</dbReference>
<dbReference type="GO" id="GO:0004386">
    <property type="term" value="F:helicase activity"/>
    <property type="evidence" value="ECO:0007669"/>
    <property type="project" value="InterPro"/>
</dbReference>
<dbReference type="InterPro" id="IPR045055">
    <property type="entry name" value="DNA2/NAM7-like"/>
</dbReference>
<feature type="domain" description="DNA2/NAM7 helicase helicase" evidence="2">
    <location>
        <begin position="604"/>
        <end position="767"/>
    </location>
</feature>
<dbReference type="InterPro" id="IPR041677">
    <property type="entry name" value="DNA2/NAM7_AAA_11"/>
</dbReference>
<organism evidence="4 5">
    <name type="scientific">Phanerochaete carnosa (strain HHB-10118-sp)</name>
    <name type="common">White-rot fungus</name>
    <name type="synonym">Peniophora carnosa</name>
    <dbReference type="NCBI Taxonomy" id="650164"/>
    <lineage>
        <taxon>Eukaryota</taxon>
        <taxon>Fungi</taxon>
        <taxon>Dikarya</taxon>
        <taxon>Basidiomycota</taxon>
        <taxon>Agaricomycotina</taxon>
        <taxon>Agaricomycetes</taxon>
        <taxon>Polyporales</taxon>
        <taxon>Phanerochaetaceae</taxon>
        <taxon>Phanerochaete</taxon>
    </lineage>
</organism>
<feature type="region of interest" description="Disordered" evidence="1">
    <location>
        <begin position="1397"/>
        <end position="1424"/>
    </location>
</feature>
<dbReference type="RefSeq" id="XP_007399234.1">
    <property type="nucleotide sequence ID" value="XM_007399172.1"/>
</dbReference>
<reference evidence="4 5" key="1">
    <citation type="journal article" date="2012" name="BMC Genomics">
        <title>Comparative genomics of the white-rot fungi, Phanerochaete carnosa and P. chrysosporium, to elucidate the genetic basis of the distinct wood types they colonize.</title>
        <authorList>
            <person name="Suzuki H."/>
            <person name="MacDonald J."/>
            <person name="Syed K."/>
            <person name="Salamov A."/>
            <person name="Hori C."/>
            <person name="Aerts A."/>
            <person name="Henrissat B."/>
            <person name="Wiebenga A."/>
            <person name="vanKuyk P.A."/>
            <person name="Barry K."/>
            <person name="Lindquist E."/>
            <person name="LaButti K."/>
            <person name="Lapidus A."/>
            <person name="Lucas S."/>
            <person name="Coutinho P."/>
            <person name="Gong Y."/>
            <person name="Samejima M."/>
            <person name="Mahadevan R."/>
            <person name="Abou-Zaid M."/>
            <person name="de Vries R.P."/>
            <person name="Igarashi K."/>
            <person name="Yadav J.S."/>
            <person name="Grigoriev I.V."/>
            <person name="Master E.R."/>
        </authorList>
    </citation>
    <scope>NUCLEOTIDE SEQUENCE [LARGE SCALE GENOMIC DNA]</scope>
    <source>
        <strain evidence="4 5">HHB-10118-sp</strain>
    </source>
</reference>
<dbReference type="PANTHER" id="PTHR10887:SF445">
    <property type="entry name" value="NFX1-TYPE ZINC FINGER-CONTAINING PROTEIN 1"/>
    <property type="match status" value="1"/>
</dbReference>
<proteinExistence type="predicted"/>
<dbReference type="FunCoup" id="K5USL6">
    <property type="interactions" value="4"/>
</dbReference>
<evidence type="ECO:0000259" key="2">
    <source>
        <dbReference type="Pfam" id="PF13086"/>
    </source>
</evidence>
<dbReference type="InterPro" id="IPR041679">
    <property type="entry name" value="DNA2/NAM7-like_C"/>
</dbReference>
<dbReference type="Pfam" id="PF13086">
    <property type="entry name" value="AAA_11"/>
    <property type="match status" value="1"/>
</dbReference>